<dbReference type="InterPro" id="IPR012340">
    <property type="entry name" value="NA-bd_OB-fold"/>
</dbReference>
<evidence type="ECO:0000313" key="5">
    <source>
        <dbReference type="Proteomes" id="UP000188836"/>
    </source>
</evidence>
<keyword evidence="5" id="KW-1185">Reference proteome</keyword>
<organism evidence="4 5">
    <name type="scientific">Nocardia donostiensis</name>
    <dbReference type="NCBI Taxonomy" id="1538463"/>
    <lineage>
        <taxon>Bacteria</taxon>
        <taxon>Bacillati</taxon>
        <taxon>Actinomycetota</taxon>
        <taxon>Actinomycetes</taxon>
        <taxon>Mycobacteriales</taxon>
        <taxon>Nocardiaceae</taxon>
        <taxon>Nocardia</taxon>
    </lineage>
</organism>
<dbReference type="InterPro" id="IPR022002">
    <property type="entry name" value="ChsH2_Znr"/>
</dbReference>
<gene>
    <name evidence="4" type="ORF">B0T46_00520</name>
</gene>
<comment type="caution">
    <text evidence="4">The sequence shown here is derived from an EMBL/GenBank/DDBJ whole genome shotgun (WGS) entry which is preliminary data.</text>
</comment>
<name>A0A1V2TLU0_9NOCA</name>
<dbReference type="SUPFAM" id="SSF50249">
    <property type="entry name" value="Nucleic acid-binding proteins"/>
    <property type="match status" value="1"/>
</dbReference>
<dbReference type="Pfam" id="PF01796">
    <property type="entry name" value="OB_ChsH2_C"/>
    <property type="match status" value="1"/>
</dbReference>
<reference evidence="4 5" key="1">
    <citation type="journal article" date="2016" name="Antonie Van Leeuwenhoek">
        <title>Nocardia donostiensis sp. nov., isolated from human respiratory specimens.</title>
        <authorList>
            <person name="Ercibengoa M."/>
            <person name="Bell M."/>
            <person name="Marimon J.M."/>
            <person name="Humrighouse B."/>
            <person name="Klenk H.P."/>
            <person name="Potter G."/>
            <person name="Perez-Trallero E."/>
        </authorList>
    </citation>
    <scope>NUCLEOTIDE SEQUENCE [LARGE SCALE GENOMIC DNA]</scope>
    <source>
        <strain evidence="4 5">X1655</strain>
    </source>
</reference>
<dbReference type="EMBL" id="MUMY01000001">
    <property type="protein sequence ID" value="ONM50446.1"/>
    <property type="molecule type" value="Genomic_DNA"/>
</dbReference>
<proteinExistence type="predicted"/>
<evidence type="ECO:0000313" key="4">
    <source>
        <dbReference type="EMBL" id="ONM50446.1"/>
    </source>
</evidence>
<evidence type="ECO:0000259" key="2">
    <source>
        <dbReference type="Pfam" id="PF01796"/>
    </source>
</evidence>
<feature type="region of interest" description="Disordered" evidence="1">
    <location>
        <begin position="1"/>
        <end position="20"/>
    </location>
</feature>
<dbReference type="Pfam" id="PF12172">
    <property type="entry name" value="zf-ChsH2"/>
    <property type="match status" value="1"/>
</dbReference>
<dbReference type="AlphaFoldDB" id="A0A1V2TLU0"/>
<dbReference type="PANTHER" id="PTHR34075:SF5">
    <property type="entry name" value="BLR3430 PROTEIN"/>
    <property type="match status" value="1"/>
</dbReference>
<dbReference type="STRING" id="1538463.B0T36_01635"/>
<accession>A0A1V2TLU0</accession>
<dbReference type="PANTHER" id="PTHR34075">
    <property type="entry name" value="BLR3430 PROTEIN"/>
    <property type="match status" value="1"/>
</dbReference>
<evidence type="ECO:0000256" key="1">
    <source>
        <dbReference type="SAM" id="MobiDB-lite"/>
    </source>
</evidence>
<evidence type="ECO:0008006" key="6">
    <source>
        <dbReference type="Google" id="ProtNLM"/>
    </source>
</evidence>
<dbReference type="OrthoDB" id="4714412at2"/>
<feature type="domain" description="ChsH2 C-terminal OB-fold" evidence="2">
    <location>
        <begin position="56"/>
        <end position="121"/>
    </location>
</feature>
<dbReference type="InterPro" id="IPR052513">
    <property type="entry name" value="Thioester_dehydratase-like"/>
</dbReference>
<dbReference type="RefSeq" id="WP_077114269.1">
    <property type="nucleotide sequence ID" value="NZ_LOKT01000001.1"/>
</dbReference>
<dbReference type="Gene3D" id="6.10.30.10">
    <property type="match status" value="1"/>
</dbReference>
<dbReference type="InterPro" id="IPR002878">
    <property type="entry name" value="ChsH2_C"/>
</dbReference>
<protein>
    <recommendedName>
        <fullName evidence="6">DNA-binding protein</fullName>
    </recommendedName>
</protein>
<dbReference type="Proteomes" id="UP000188836">
    <property type="component" value="Unassembled WGS sequence"/>
</dbReference>
<feature type="domain" description="ChsH2 rubredoxin-like zinc ribbon" evidence="3">
    <location>
        <begin position="19"/>
        <end position="52"/>
    </location>
</feature>
<evidence type="ECO:0000259" key="3">
    <source>
        <dbReference type="Pfam" id="PF12172"/>
    </source>
</evidence>
<sequence length="148" mass="16210">MTGPDTGPTPIADHLFTGGPDRPRLIGSRCPHCSVMTFPIQSSCPRCGRFDMRDTEYAETGSLWSFTTQNFPPKSPPYAYPPSPDFAPYAVGYVEFAGQGLVEGRIDCTDLSELRIGMPMRTGICSFGGADAGPERWIHCFRPITDEV</sequence>